<dbReference type="RefSeq" id="WP_111420410.1">
    <property type="nucleotide sequence ID" value="NZ_NPEX01000132.1"/>
</dbReference>
<dbReference type="OrthoDB" id="1265391at2"/>
<evidence type="ECO:0000256" key="3">
    <source>
        <dbReference type="SAM" id="SignalP"/>
    </source>
</evidence>
<name>A0A327KX38_9BRAD</name>
<keyword evidence="3" id="KW-0732">Signal</keyword>
<dbReference type="GO" id="GO:0016787">
    <property type="term" value="F:hydrolase activity"/>
    <property type="evidence" value="ECO:0007669"/>
    <property type="project" value="UniProtKB-KW"/>
</dbReference>
<dbReference type="PANTHER" id="PTHR35527">
    <property type="entry name" value="CHOLOYLGLYCINE HYDROLASE"/>
    <property type="match status" value="1"/>
</dbReference>
<dbReference type="Pfam" id="PF02275">
    <property type="entry name" value="CBAH"/>
    <property type="match status" value="1"/>
</dbReference>
<dbReference type="SUPFAM" id="SSF56235">
    <property type="entry name" value="N-terminal nucleophile aminohydrolases (Ntn hydrolases)"/>
    <property type="match status" value="1"/>
</dbReference>
<accession>A0A327KX38</accession>
<proteinExistence type="inferred from homology"/>
<dbReference type="Proteomes" id="UP000249130">
    <property type="component" value="Unassembled WGS sequence"/>
</dbReference>
<protein>
    <recommendedName>
        <fullName evidence="4">Choloylglycine hydrolase/NAAA C-terminal domain-containing protein</fullName>
    </recommendedName>
</protein>
<dbReference type="InterPro" id="IPR052193">
    <property type="entry name" value="Peptidase_C59"/>
</dbReference>
<dbReference type="PANTHER" id="PTHR35527:SF2">
    <property type="entry name" value="HYDROLASE"/>
    <property type="match status" value="1"/>
</dbReference>
<comment type="similarity">
    <text evidence="1">Belongs to the peptidase C59 family.</text>
</comment>
<organism evidence="5 6">
    <name type="scientific">Rhodoplanes roseus</name>
    <dbReference type="NCBI Taxonomy" id="29409"/>
    <lineage>
        <taxon>Bacteria</taxon>
        <taxon>Pseudomonadati</taxon>
        <taxon>Pseudomonadota</taxon>
        <taxon>Alphaproteobacteria</taxon>
        <taxon>Hyphomicrobiales</taxon>
        <taxon>Nitrobacteraceae</taxon>
        <taxon>Rhodoplanes</taxon>
    </lineage>
</organism>
<evidence type="ECO:0000256" key="2">
    <source>
        <dbReference type="ARBA" id="ARBA00022801"/>
    </source>
</evidence>
<dbReference type="Gene3D" id="3.60.60.10">
    <property type="entry name" value="Penicillin V Acylase, Chain A"/>
    <property type="match status" value="1"/>
</dbReference>
<evidence type="ECO:0000259" key="4">
    <source>
        <dbReference type="Pfam" id="PF02275"/>
    </source>
</evidence>
<evidence type="ECO:0000313" key="5">
    <source>
        <dbReference type="EMBL" id="RAI42707.1"/>
    </source>
</evidence>
<dbReference type="AlphaFoldDB" id="A0A327KX38"/>
<feature type="domain" description="Choloylglycine hydrolase/NAAA C-terminal" evidence="4">
    <location>
        <begin position="29"/>
        <end position="358"/>
    </location>
</feature>
<evidence type="ECO:0000256" key="1">
    <source>
        <dbReference type="ARBA" id="ARBA00006625"/>
    </source>
</evidence>
<keyword evidence="2" id="KW-0378">Hydrolase</keyword>
<reference evidence="5 6" key="1">
    <citation type="submission" date="2017-07" db="EMBL/GenBank/DDBJ databases">
        <title>Draft Genome Sequences of Select Purple Nonsulfur Bacteria.</title>
        <authorList>
            <person name="Lasarre B."/>
            <person name="Mckinlay J.B."/>
        </authorList>
    </citation>
    <scope>NUCLEOTIDE SEQUENCE [LARGE SCALE GENOMIC DNA]</scope>
    <source>
        <strain evidence="5 6">DSM 5909</strain>
    </source>
</reference>
<dbReference type="InterPro" id="IPR029132">
    <property type="entry name" value="CBAH/NAAA_C"/>
</dbReference>
<feature type="signal peptide" evidence="3">
    <location>
        <begin position="1"/>
        <end position="20"/>
    </location>
</feature>
<gene>
    <name evidence="5" type="ORF">CH341_18075</name>
</gene>
<feature type="chain" id="PRO_5016345240" description="Choloylglycine hydrolase/NAAA C-terminal domain-containing protein" evidence="3">
    <location>
        <begin position="21"/>
        <end position="374"/>
    </location>
</feature>
<dbReference type="InterPro" id="IPR029055">
    <property type="entry name" value="Ntn_hydrolases_N"/>
</dbReference>
<sequence>MVSRLTRAAVSALLTTSLVALPLADATACTSVLLPAKDGGFVYGRTLEFGLQLQSQLIVVPRGIALTGTGPEGNIGQGGLAWTSKYAATGTNALGLPMILDGVNERGLSGGLFNFPGYADFQTVPPGKGNQSIASFEILTWILTSFATVDEIKAALPGIYVSAVKVKSFGDMVPPIHVSVHDAAGKSLVIEYTDGGKLNMYDNPAHVLTNAPDFPFHLKNLSQYQYVTPNVLPPLKVGTTSLSAASSGDGMNGLPGGFIAPARFVRAFFAQANAPQLATSAETVGLAFHIMNAFDLPPGSIGTSASAGGEGGGVSGYETTEWIAATDMKNLRYYVRTYENPAIQVVDLKKAVQNLKEIKFIPFDSKPAVRDLTP</sequence>
<evidence type="ECO:0000313" key="6">
    <source>
        <dbReference type="Proteomes" id="UP000249130"/>
    </source>
</evidence>
<dbReference type="EMBL" id="NPEX01000132">
    <property type="protein sequence ID" value="RAI42707.1"/>
    <property type="molecule type" value="Genomic_DNA"/>
</dbReference>
<dbReference type="CDD" id="cd00542">
    <property type="entry name" value="Ntn_PVA"/>
    <property type="match status" value="1"/>
</dbReference>
<comment type="caution">
    <text evidence="5">The sequence shown here is derived from an EMBL/GenBank/DDBJ whole genome shotgun (WGS) entry which is preliminary data.</text>
</comment>
<keyword evidence="6" id="KW-1185">Reference proteome</keyword>